<dbReference type="EMBL" id="CABHNM010000079">
    <property type="protein sequence ID" value="VUX23473.1"/>
    <property type="molecule type" value="Genomic_DNA"/>
</dbReference>
<feature type="domain" description="AAA-ATPase-like" evidence="1">
    <location>
        <begin position="4"/>
        <end position="81"/>
    </location>
</feature>
<accession>A0A564UV61</accession>
<name>A0A564UV61_9FIRM</name>
<protein>
    <submittedName>
        <fullName evidence="2">Putative AAA-ATPase</fullName>
    </submittedName>
</protein>
<dbReference type="Proteomes" id="UP000398619">
    <property type="component" value="Unassembled WGS sequence"/>
</dbReference>
<sequence length="254" mass="29176">MIDVQTSLCILIKMMHAHYDRKVILLLDEYDVPVAKASDKGYYAEMMEVMKTVMSTSLKDNPSLEFAVVTGCLKIAKESIFTGTNNFVSDTIAATGLDEYFGFTQDDIDKMLQDADMDAYAAEVKEWYDGYHFGETDVYCPWDVMNYMRDLQTDLDRKPASYWKNTSDNAIIRSFIDYAGGSISRKLELLLSGGYVKEHIEENLTYDYLHSSEENLWIVLYLTGYLTTVRKDELPEPDIRWSRIKNTVKDAVTL</sequence>
<dbReference type="InterPro" id="IPR018631">
    <property type="entry name" value="AAA-ATPase-like_dom"/>
</dbReference>
<proteinExistence type="predicted"/>
<evidence type="ECO:0000259" key="1">
    <source>
        <dbReference type="Pfam" id="PF09820"/>
    </source>
</evidence>
<evidence type="ECO:0000313" key="3">
    <source>
        <dbReference type="Proteomes" id="UP000398619"/>
    </source>
</evidence>
<dbReference type="PANTHER" id="PTHR34825">
    <property type="entry name" value="CONSERVED PROTEIN, WITH A WEAK D-GALACTARATE DEHYDRATASE/ALTRONATE HYDROLASE DOMAIN"/>
    <property type="match status" value="1"/>
</dbReference>
<dbReference type="RefSeq" id="WP_330575720.1">
    <property type="nucleotide sequence ID" value="NZ_CABHNM010000079.1"/>
</dbReference>
<gene>
    <name evidence="2" type="ORF">DLSSTS7063_03208</name>
</gene>
<dbReference type="Pfam" id="PF09820">
    <property type="entry name" value="AAA-ATPase_like"/>
    <property type="match status" value="1"/>
</dbReference>
<reference evidence="2 3" key="1">
    <citation type="submission" date="2019-07" db="EMBL/GenBank/DDBJ databases">
        <authorList>
            <person name="Hibberd C M."/>
            <person name="Gehrig L. J."/>
            <person name="Chang H.-W."/>
            <person name="Venkatesh S."/>
        </authorList>
    </citation>
    <scope>NUCLEOTIDE SEQUENCE [LARGE SCALE GENOMIC DNA]</scope>
    <source>
        <strain evidence="2">Dorea_longicatena_SSTS_Bg7063</strain>
    </source>
</reference>
<dbReference type="AlphaFoldDB" id="A0A564UV61"/>
<evidence type="ECO:0000313" key="2">
    <source>
        <dbReference type="EMBL" id="VUX23473.1"/>
    </source>
</evidence>
<dbReference type="PANTHER" id="PTHR34825:SF1">
    <property type="entry name" value="AAA-ATPASE-LIKE DOMAIN-CONTAINING PROTEIN"/>
    <property type="match status" value="1"/>
</dbReference>
<organism evidence="2 3">
    <name type="scientific">Dorea longicatena</name>
    <dbReference type="NCBI Taxonomy" id="88431"/>
    <lineage>
        <taxon>Bacteria</taxon>
        <taxon>Bacillati</taxon>
        <taxon>Bacillota</taxon>
        <taxon>Clostridia</taxon>
        <taxon>Lachnospirales</taxon>
        <taxon>Lachnospiraceae</taxon>
        <taxon>Dorea</taxon>
    </lineage>
</organism>